<dbReference type="GO" id="GO:0016020">
    <property type="term" value="C:membrane"/>
    <property type="evidence" value="ECO:0007669"/>
    <property type="project" value="UniProtKB-SubCell"/>
</dbReference>
<dbReference type="VEuPathDB" id="VectorBase:ISCP_004145"/>
<dbReference type="EMBL" id="ABJB010679595">
    <property type="status" value="NOT_ANNOTATED_CDS"/>
    <property type="molecule type" value="Genomic_DNA"/>
</dbReference>
<organism>
    <name type="scientific">Ixodes scapularis</name>
    <name type="common">Black-legged tick</name>
    <name type="synonym">Deer tick</name>
    <dbReference type="NCBI Taxonomy" id="6945"/>
    <lineage>
        <taxon>Eukaryota</taxon>
        <taxon>Metazoa</taxon>
        <taxon>Ecdysozoa</taxon>
        <taxon>Arthropoda</taxon>
        <taxon>Chelicerata</taxon>
        <taxon>Arachnida</taxon>
        <taxon>Acari</taxon>
        <taxon>Parasitiformes</taxon>
        <taxon>Ixodida</taxon>
        <taxon>Ixodoidea</taxon>
        <taxon>Ixodidae</taxon>
        <taxon>Ixodinae</taxon>
        <taxon>Ixodes</taxon>
    </lineage>
</organism>
<dbReference type="EMBL" id="ABJB010553250">
    <property type="status" value="NOT_ANNOTATED_CDS"/>
    <property type="molecule type" value="Genomic_DNA"/>
</dbReference>
<dbReference type="Pfam" id="PF02931">
    <property type="entry name" value="Neur_chan_LBD"/>
    <property type="match status" value="1"/>
</dbReference>
<dbReference type="Gene3D" id="1.20.58.390">
    <property type="entry name" value="Neurotransmitter-gated ion-channel transmembrane domain"/>
    <property type="match status" value="1"/>
</dbReference>
<dbReference type="OrthoDB" id="6494256at2759"/>
<evidence type="ECO:0000256" key="3">
    <source>
        <dbReference type="ARBA" id="ARBA00022989"/>
    </source>
</evidence>
<dbReference type="VEuPathDB" id="VectorBase:ISCW002823"/>
<feature type="domain" description="Neurotransmitter-gated ion-channel ligand-binding" evidence="6">
    <location>
        <begin position="159"/>
        <end position="223"/>
    </location>
</feature>
<evidence type="ECO:0000256" key="4">
    <source>
        <dbReference type="ARBA" id="ARBA00023136"/>
    </source>
</evidence>
<evidence type="ECO:0000256" key="2">
    <source>
        <dbReference type="ARBA" id="ARBA00022692"/>
    </source>
</evidence>
<dbReference type="PANTHER" id="PTHR18945">
    <property type="entry name" value="NEUROTRANSMITTER GATED ION CHANNEL"/>
    <property type="match status" value="1"/>
</dbReference>
<keyword evidence="3 5" id="KW-1133">Transmembrane helix</keyword>
<dbReference type="VEuPathDB" id="VectorBase:ISCI002823"/>
<dbReference type="GO" id="GO:0004888">
    <property type="term" value="F:transmembrane signaling receptor activity"/>
    <property type="evidence" value="ECO:0007669"/>
    <property type="project" value="InterPro"/>
</dbReference>
<accession>B7P837</accession>
<dbReference type="SUPFAM" id="SSF90112">
    <property type="entry name" value="Neurotransmitter-gated ion-channel transmembrane pore"/>
    <property type="match status" value="1"/>
</dbReference>
<protein>
    <recommendedName>
        <fullName evidence="6">Neurotransmitter-gated ion-channel ligand-binding domain-containing protein</fullName>
    </recommendedName>
</protein>
<evidence type="ECO:0000259" key="6">
    <source>
        <dbReference type="Pfam" id="PF02931"/>
    </source>
</evidence>
<feature type="transmembrane region" description="Helical" evidence="5">
    <location>
        <begin position="28"/>
        <end position="50"/>
    </location>
</feature>
<dbReference type="InterPro" id="IPR006202">
    <property type="entry name" value="Neur_chan_lig-bd"/>
</dbReference>
<dbReference type="EnsemblMetazoa" id="ISCW002823-RA">
    <property type="protein sequence ID" value="ISCW002823-PA"/>
    <property type="gene ID" value="ISCW002823"/>
</dbReference>
<dbReference type="InterPro" id="IPR006201">
    <property type="entry name" value="Neur_channel"/>
</dbReference>
<dbReference type="InterPro" id="IPR036734">
    <property type="entry name" value="Neur_chan_lig-bd_sf"/>
</dbReference>
<dbReference type="Proteomes" id="UP000001555">
    <property type="component" value="Unassembled WGS sequence"/>
</dbReference>
<evidence type="ECO:0000256" key="1">
    <source>
        <dbReference type="ARBA" id="ARBA00004141"/>
    </source>
</evidence>
<proteinExistence type="predicted"/>
<dbReference type="PaxDb" id="6945-B7P837"/>
<evidence type="ECO:0000313" key="7">
    <source>
        <dbReference type="EMBL" id="EEC02759.1"/>
    </source>
</evidence>
<keyword evidence="2 5" id="KW-0812">Transmembrane</keyword>
<dbReference type="GO" id="GO:0005230">
    <property type="term" value="F:extracellular ligand-gated monoatomic ion channel activity"/>
    <property type="evidence" value="ECO:0007669"/>
    <property type="project" value="InterPro"/>
</dbReference>
<dbReference type="HOGENOM" id="CLU_1157524_0_0_1"/>
<evidence type="ECO:0000313" key="8">
    <source>
        <dbReference type="EnsemblMetazoa" id="ISCW002823-PA"/>
    </source>
</evidence>
<dbReference type="Gene3D" id="2.70.170.10">
    <property type="entry name" value="Neurotransmitter-gated ion-channel ligand-binding domain"/>
    <property type="match status" value="1"/>
</dbReference>
<dbReference type="EMBL" id="ABJB010989848">
    <property type="status" value="NOT_ANNOTATED_CDS"/>
    <property type="molecule type" value="Genomic_DNA"/>
</dbReference>
<reference evidence="8" key="2">
    <citation type="submission" date="2020-05" db="UniProtKB">
        <authorList>
            <consortium name="EnsemblMetazoa"/>
        </authorList>
    </citation>
    <scope>IDENTIFICATION</scope>
    <source>
        <strain evidence="8">wikel</strain>
    </source>
</reference>
<evidence type="ECO:0000256" key="5">
    <source>
        <dbReference type="SAM" id="Phobius"/>
    </source>
</evidence>
<reference evidence="7 9" key="1">
    <citation type="submission" date="2008-03" db="EMBL/GenBank/DDBJ databases">
        <title>Annotation of Ixodes scapularis.</title>
        <authorList>
            <consortium name="Ixodes scapularis Genome Project Consortium"/>
            <person name="Caler E."/>
            <person name="Hannick L.I."/>
            <person name="Bidwell S."/>
            <person name="Joardar V."/>
            <person name="Thiagarajan M."/>
            <person name="Amedeo P."/>
            <person name="Galinsky K.J."/>
            <person name="Schobel S."/>
            <person name="Inman J."/>
            <person name="Hostetler J."/>
            <person name="Miller J."/>
            <person name="Hammond M."/>
            <person name="Megy K."/>
            <person name="Lawson D."/>
            <person name="Kodira C."/>
            <person name="Sutton G."/>
            <person name="Meyer J."/>
            <person name="Hill C.A."/>
            <person name="Birren B."/>
            <person name="Nene V."/>
            <person name="Collins F."/>
            <person name="Alarcon-Chaidez F."/>
            <person name="Wikel S."/>
            <person name="Strausberg R."/>
        </authorList>
    </citation>
    <scope>NUCLEOTIDE SEQUENCE [LARGE SCALE GENOMIC DNA]</scope>
    <source>
        <strain evidence="9">Wikel</strain>
        <strain evidence="7">Wikel colony</strain>
    </source>
</reference>
<name>B7P837_IXOSC</name>
<dbReference type="InParanoid" id="B7P837"/>
<dbReference type="SUPFAM" id="SSF63712">
    <property type="entry name" value="Nicotinic receptor ligand binding domain-like"/>
    <property type="match status" value="1"/>
</dbReference>
<dbReference type="EMBL" id="ABJB010556678">
    <property type="status" value="NOT_ANNOTATED_CDS"/>
    <property type="molecule type" value="Genomic_DNA"/>
</dbReference>
<sequence length="240" mass="26890">MRWIEDYGGDDRYTFILYRFTLERRSRLYHYAVLVPAILAALLTLAVFWLPPASERKLVLSGIALLVSQLVLHRATDAVTGSERTPKIATDESKAENDRRLRSFLLREKKYDTGVRPMSGPNETTQVRFSLGLLDVPVLVLLDPAFCSLEDLEDRVDLSSRSDSVALATPGGGVSYCPVHPIHAACKTDMTHFPFDRHECIVEFTNFIDTEFNVNLTVGNEPAAPEGRSEFNVVSITTTR</sequence>
<keyword evidence="4 5" id="KW-0472">Membrane</keyword>
<comment type="subcellular location">
    <subcellularLocation>
        <location evidence="1">Membrane</location>
        <topology evidence="1">Multi-pass membrane protein</topology>
    </subcellularLocation>
</comment>
<evidence type="ECO:0000313" key="9">
    <source>
        <dbReference type="Proteomes" id="UP000001555"/>
    </source>
</evidence>
<dbReference type="InterPro" id="IPR036719">
    <property type="entry name" value="Neuro-gated_channel_TM_sf"/>
</dbReference>
<dbReference type="AlphaFoldDB" id="B7P837"/>
<keyword evidence="9" id="KW-1185">Reference proteome</keyword>
<dbReference type="EMBL" id="DS655205">
    <property type="protein sequence ID" value="EEC02759.1"/>
    <property type="molecule type" value="Genomic_DNA"/>
</dbReference>
<dbReference type="InterPro" id="IPR038050">
    <property type="entry name" value="Neuro_actylchol_rec"/>
</dbReference>
<gene>
    <name evidence="7" type="ORF">IscW_ISCW002823</name>
</gene>